<dbReference type="Proteomes" id="UP001374803">
    <property type="component" value="Chromosome"/>
</dbReference>
<protein>
    <submittedName>
        <fullName evidence="3">Uncharacterized protein</fullName>
    </submittedName>
</protein>
<organism evidence="3 4">
    <name type="scientific">Pendulispora rubella</name>
    <dbReference type="NCBI Taxonomy" id="2741070"/>
    <lineage>
        <taxon>Bacteria</taxon>
        <taxon>Pseudomonadati</taxon>
        <taxon>Myxococcota</taxon>
        <taxon>Myxococcia</taxon>
        <taxon>Myxococcales</taxon>
        <taxon>Sorangiineae</taxon>
        <taxon>Pendulisporaceae</taxon>
        <taxon>Pendulispora</taxon>
    </lineage>
</organism>
<evidence type="ECO:0000256" key="2">
    <source>
        <dbReference type="SAM" id="SignalP"/>
    </source>
</evidence>
<proteinExistence type="predicted"/>
<dbReference type="RefSeq" id="WP_394835228.1">
    <property type="nucleotide sequence ID" value="NZ_CP089929.1"/>
</dbReference>
<gene>
    <name evidence="3" type="ORF">LVJ94_52895</name>
</gene>
<keyword evidence="4" id="KW-1185">Reference proteome</keyword>
<feature type="signal peptide" evidence="2">
    <location>
        <begin position="1"/>
        <end position="21"/>
    </location>
</feature>
<feature type="compositionally biased region" description="Low complexity" evidence="1">
    <location>
        <begin position="21"/>
        <end position="34"/>
    </location>
</feature>
<reference evidence="3" key="1">
    <citation type="submission" date="2021-12" db="EMBL/GenBank/DDBJ databases">
        <title>Discovery of the Pendulisporaceae a myxobacterial family with distinct sporulation behavior and unique specialized metabolism.</title>
        <authorList>
            <person name="Garcia R."/>
            <person name="Popoff A."/>
            <person name="Bader C.D."/>
            <person name="Loehr J."/>
            <person name="Walesch S."/>
            <person name="Walt C."/>
            <person name="Boldt J."/>
            <person name="Bunk B."/>
            <person name="Haeckl F.J.F.P.J."/>
            <person name="Gunesch A.P."/>
            <person name="Birkelbach J."/>
            <person name="Nuebel U."/>
            <person name="Pietschmann T."/>
            <person name="Bach T."/>
            <person name="Mueller R."/>
        </authorList>
    </citation>
    <scope>NUCLEOTIDE SEQUENCE</scope>
    <source>
        <strain evidence="3">MSr11367</strain>
    </source>
</reference>
<dbReference type="EMBL" id="CP089983">
    <property type="protein sequence ID" value="WXB05582.1"/>
    <property type="molecule type" value="Genomic_DNA"/>
</dbReference>
<feature type="region of interest" description="Disordered" evidence="1">
    <location>
        <begin position="21"/>
        <end position="60"/>
    </location>
</feature>
<accession>A0ABZ2L4C1</accession>
<dbReference type="PROSITE" id="PS51257">
    <property type="entry name" value="PROKAR_LIPOPROTEIN"/>
    <property type="match status" value="1"/>
</dbReference>
<feature type="chain" id="PRO_5046842755" evidence="2">
    <location>
        <begin position="22"/>
        <end position="320"/>
    </location>
</feature>
<name>A0ABZ2L4C1_9BACT</name>
<evidence type="ECO:0000256" key="1">
    <source>
        <dbReference type="SAM" id="MobiDB-lite"/>
    </source>
</evidence>
<keyword evidence="2" id="KW-0732">Signal</keyword>
<evidence type="ECO:0000313" key="3">
    <source>
        <dbReference type="EMBL" id="WXB05582.1"/>
    </source>
</evidence>
<sequence length="320" mass="32654">MVNHKYVFALAALLGCSSADSDGPPASPAAAGDGSRLGDGTGAGTPDVGAPSADAATCSGSWKEGVKTTAGIPDLSESSGLAASKDHAGWGWVIRDSGRPASVYAIKANSNGVFTINEHKVAGASNKDWEDVVYGEENGKGVLYVLDTGAKLVYKLAEPDPDGSADATVLAKYSYSFPDSASGTCGPTNNAESMFLFPPVTGKLHIVRKKSSPAQVYVLDDPSPSGATALKKVGELANASCISVASITHDGLYMVTAAHESTRVRKGTGSLESLLSGPIVFESKASAGDSVEGGDFFPWGSCAITLVAEGKNTFVFNPAP</sequence>
<evidence type="ECO:0000313" key="4">
    <source>
        <dbReference type="Proteomes" id="UP001374803"/>
    </source>
</evidence>